<dbReference type="Proteomes" id="UP000316759">
    <property type="component" value="Unassembled WGS sequence"/>
</dbReference>
<keyword evidence="1" id="KW-0805">Transcription regulation</keyword>
<evidence type="ECO:0000256" key="5">
    <source>
        <dbReference type="SAM" id="MobiDB-lite"/>
    </source>
</evidence>
<dbReference type="GO" id="GO:0003677">
    <property type="term" value="F:DNA binding"/>
    <property type="evidence" value="ECO:0007669"/>
    <property type="project" value="UniProtKB-KW"/>
</dbReference>
<feature type="region of interest" description="Disordered" evidence="5">
    <location>
        <begin position="165"/>
        <end position="184"/>
    </location>
</feature>
<feature type="region of interest" description="Disordered" evidence="5">
    <location>
        <begin position="490"/>
        <end position="527"/>
    </location>
</feature>
<dbReference type="InterPro" id="IPR009057">
    <property type="entry name" value="Homeodomain-like_sf"/>
</dbReference>
<dbReference type="PANTHER" id="PTHR21545">
    <property type="entry name" value="TRANSCRIPTION FACTOR MLR1/2"/>
    <property type="match status" value="1"/>
</dbReference>
<dbReference type="STRING" id="46835.A0A504Y4Y7"/>
<dbReference type="Gene3D" id="1.10.10.60">
    <property type="entry name" value="Homeodomain-like"/>
    <property type="match status" value="1"/>
</dbReference>
<feature type="compositionally biased region" description="Polar residues" evidence="5">
    <location>
        <begin position="166"/>
        <end position="176"/>
    </location>
</feature>
<feature type="compositionally biased region" description="Polar residues" evidence="5">
    <location>
        <begin position="507"/>
        <end position="518"/>
    </location>
</feature>
<keyword evidence="8" id="KW-1185">Reference proteome</keyword>
<protein>
    <submittedName>
        <fullName evidence="7">Mushroom body large-type Kenyon cell-specific protein 1</fullName>
    </submittedName>
</protein>
<dbReference type="GO" id="GO:0005634">
    <property type="term" value="C:nucleus"/>
    <property type="evidence" value="ECO:0007669"/>
    <property type="project" value="TreeGrafter"/>
</dbReference>
<evidence type="ECO:0000256" key="3">
    <source>
        <dbReference type="ARBA" id="ARBA00023163"/>
    </source>
</evidence>
<keyword evidence="3" id="KW-0804">Transcription</keyword>
<feature type="region of interest" description="Disordered" evidence="5">
    <location>
        <begin position="297"/>
        <end position="320"/>
    </location>
</feature>
<feature type="compositionally biased region" description="Basic and acidic residues" evidence="5">
    <location>
        <begin position="490"/>
        <end position="504"/>
    </location>
</feature>
<evidence type="ECO:0000313" key="8">
    <source>
        <dbReference type="Proteomes" id="UP000316759"/>
    </source>
</evidence>
<keyword evidence="2" id="KW-0238">DNA-binding</keyword>
<sequence>MKNQLKFPIENYTKEDCPPTWHQASKTRMLSTKADCQNVESVNNTKSLSSHGSLAESDLGKTESFGHRSVIASSTSFCSETRTFSDRTGLASLVEEWDRQFDPTSKQLQLPKSPVNRIYCKDSRLDNPRGLRRNPTDFWWTTAHQESCLESSGDEPLDLSLKRCSMHSSAKPSGSPNQPPVYGMNSEVGAWKGFPAGTSAVNESDYMNIWRSLCFQQFRTGVRDNRPSEFGSPSTLMQQIHHHYHHHQAATRTSQSIIQEKPTAKEFPASYLYKLGRMRRLMNYYSATMNKPIAHQTAETEASVTQNVGELEDSKPSRRPYTEAELAAAVRAICFDRLGTRRAASVYGIPRSTLRNKICKLNELKKREEERLGGKSIVMADFLHSLIRAQNNETEMSNCRWPERAIQFGQIKTTPRATVDDPERLFRTATHVASIFQVNCRKSYGNRNLNELRYAFGSRGSSRLPVGRTGRISVDSKKQGDLHRVLKLNSDKSHALETKGKTRPDLTVTNPPHQSRPGSSMPCPHSQTLTGFTTSSCSAFNPVPSVTKAHSHSSVETREGFTFGQDCRTGPSFT</sequence>
<dbReference type="AlphaFoldDB" id="A0A504Y4Y7"/>
<dbReference type="Pfam" id="PF05225">
    <property type="entry name" value="HTH_psq"/>
    <property type="match status" value="1"/>
</dbReference>
<evidence type="ECO:0000256" key="4">
    <source>
        <dbReference type="ARBA" id="ARBA00023242"/>
    </source>
</evidence>
<dbReference type="SUPFAM" id="SSF46689">
    <property type="entry name" value="Homeodomain-like"/>
    <property type="match status" value="1"/>
</dbReference>
<reference evidence="7 8" key="1">
    <citation type="submission" date="2019-04" db="EMBL/GenBank/DDBJ databases">
        <title>Annotation for the trematode Fasciola gigantica.</title>
        <authorList>
            <person name="Choi Y.-J."/>
        </authorList>
    </citation>
    <scope>NUCLEOTIDE SEQUENCE [LARGE SCALE GENOMIC DNA]</scope>
    <source>
        <strain evidence="7">Uganda_cow_1</strain>
    </source>
</reference>
<name>A0A504Y4Y7_FASGI</name>
<dbReference type="PANTHER" id="PTHR21545:SF13">
    <property type="entry name" value="ECDYSONE-INDUCED PROTEIN 93F, ISOFORM C"/>
    <property type="match status" value="1"/>
</dbReference>
<dbReference type="OrthoDB" id="10028342at2759"/>
<proteinExistence type="predicted"/>
<evidence type="ECO:0000256" key="2">
    <source>
        <dbReference type="ARBA" id="ARBA00023125"/>
    </source>
</evidence>
<evidence type="ECO:0000313" key="7">
    <source>
        <dbReference type="EMBL" id="TPP56094.1"/>
    </source>
</evidence>
<dbReference type="InterPro" id="IPR007889">
    <property type="entry name" value="HTH_Psq"/>
</dbReference>
<organism evidence="7 8">
    <name type="scientific">Fasciola gigantica</name>
    <name type="common">Giant liver fluke</name>
    <dbReference type="NCBI Taxonomy" id="46835"/>
    <lineage>
        <taxon>Eukaryota</taxon>
        <taxon>Metazoa</taxon>
        <taxon>Spiralia</taxon>
        <taxon>Lophotrochozoa</taxon>
        <taxon>Platyhelminthes</taxon>
        <taxon>Trematoda</taxon>
        <taxon>Digenea</taxon>
        <taxon>Plagiorchiida</taxon>
        <taxon>Echinostomata</taxon>
        <taxon>Echinostomatoidea</taxon>
        <taxon>Fasciolidae</taxon>
        <taxon>Fasciola</taxon>
    </lineage>
</organism>
<accession>A0A504Y4Y7</accession>
<feature type="compositionally biased region" description="Polar residues" evidence="5">
    <location>
        <begin position="297"/>
        <end position="308"/>
    </location>
</feature>
<dbReference type="GO" id="GO:0006357">
    <property type="term" value="P:regulation of transcription by RNA polymerase II"/>
    <property type="evidence" value="ECO:0007669"/>
    <property type="project" value="TreeGrafter"/>
</dbReference>
<comment type="caution">
    <text evidence="7">The sequence shown here is derived from an EMBL/GenBank/DDBJ whole genome shotgun (WGS) entry which is preliminary data.</text>
</comment>
<feature type="domain" description="HTH psq-type" evidence="6">
    <location>
        <begin position="322"/>
        <end position="362"/>
    </location>
</feature>
<evidence type="ECO:0000259" key="6">
    <source>
        <dbReference type="Pfam" id="PF05225"/>
    </source>
</evidence>
<dbReference type="EMBL" id="SUNJ01015032">
    <property type="protein sequence ID" value="TPP56094.1"/>
    <property type="molecule type" value="Genomic_DNA"/>
</dbReference>
<keyword evidence="4" id="KW-0539">Nucleus</keyword>
<gene>
    <name evidence="7" type="ORF">FGIG_05570</name>
</gene>
<evidence type="ECO:0000256" key="1">
    <source>
        <dbReference type="ARBA" id="ARBA00023015"/>
    </source>
</evidence>